<dbReference type="EMBL" id="CM042050">
    <property type="protein sequence ID" value="KAI3735787.1"/>
    <property type="molecule type" value="Genomic_DNA"/>
</dbReference>
<sequence length="498" mass="56300">MLALLPLPSSNRPRPVVDLLKRTTWDSIAVLQSYLSHYKSNSLKLTTTQKTCYIKKMVGGKWWCFGDRDDVGDLDPILLVSGVGGTILNSKPKSWFGVTTRVWVRILLADLEFRKRVWSLYNPDTGYAEALDDSSDIVVPQDDHGLYAIDILDPSFWIKCLHVTDVYHFHDMIDMLVKCGYKKGTTLFGFGYDFRQSNRIDQAMDGLKEKLETAYKTSGGRKVNLISHSMGGLLVSCFISLHSDVFSKYVKKWITIATPFQGAPGCINDSLLTGLQFVEGLESYFFVSRWSMHQLLVECPSIYEMLPNPEFKWKKQPEIVVWRNYSENGEDSVKLETYDPSGSVKLFVEALKDNELEYNKKTIPLPFNSSIYEWASTTRKMLNSVQLPEGIAFYNIYGTSMETPFDVCYGSETDPIKDPSEICHTLPEYSYVDGDGTVPAESAMADGFAAIERAGIPGAHRALLRDETVFLYLRKWLGIEEQTSTRVKTSKIVHVGST</sequence>
<evidence type="ECO:0000313" key="1">
    <source>
        <dbReference type="EMBL" id="KAI3735787.1"/>
    </source>
</evidence>
<protein>
    <submittedName>
        <fullName evidence="1">Uncharacterized protein</fullName>
    </submittedName>
</protein>
<gene>
    <name evidence="1" type="ORF">L6452_15300</name>
</gene>
<dbReference type="Proteomes" id="UP001055879">
    <property type="component" value="Linkage Group LG04"/>
</dbReference>
<keyword evidence="2" id="KW-1185">Reference proteome</keyword>
<reference evidence="2" key="1">
    <citation type="journal article" date="2022" name="Mol. Ecol. Resour.">
        <title>The genomes of chicory, endive, great burdock and yacon provide insights into Asteraceae palaeo-polyploidization history and plant inulin production.</title>
        <authorList>
            <person name="Fan W."/>
            <person name="Wang S."/>
            <person name="Wang H."/>
            <person name="Wang A."/>
            <person name="Jiang F."/>
            <person name="Liu H."/>
            <person name="Zhao H."/>
            <person name="Xu D."/>
            <person name="Zhang Y."/>
        </authorList>
    </citation>
    <scope>NUCLEOTIDE SEQUENCE [LARGE SCALE GENOMIC DNA]</scope>
    <source>
        <strain evidence="2">cv. Niubang</strain>
    </source>
</reference>
<name>A0ACB9CNB9_ARCLA</name>
<evidence type="ECO:0000313" key="2">
    <source>
        <dbReference type="Proteomes" id="UP001055879"/>
    </source>
</evidence>
<accession>A0ACB9CNB9</accession>
<proteinExistence type="predicted"/>
<organism evidence="1 2">
    <name type="scientific">Arctium lappa</name>
    <name type="common">Greater burdock</name>
    <name type="synonym">Lappa major</name>
    <dbReference type="NCBI Taxonomy" id="4217"/>
    <lineage>
        <taxon>Eukaryota</taxon>
        <taxon>Viridiplantae</taxon>
        <taxon>Streptophyta</taxon>
        <taxon>Embryophyta</taxon>
        <taxon>Tracheophyta</taxon>
        <taxon>Spermatophyta</taxon>
        <taxon>Magnoliopsida</taxon>
        <taxon>eudicotyledons</taxon>
        <taxon>Gunneridae</taxon>
        <taxon>Pentapetalae</taxon>
        <taxon>asterids</taxon>
        <taxon>campanulids</taxon>
        <taxon>Asterales</taxon>
        <taxon>Asteraceae</taxon>
        <taxon>Carduoideae</taxon>
        <taxon>Cardueae</taxon>
        <taxon>Arctiinae</taxon>
        <taxon>Arctium</taxon>
    </lineage>
</organism>
<comment type="caution">
    <text evidence="1">The sequence shown here is derived from an EMBL/GenBank/DDBJ whole genome shotgun (WGS) entry which is preliminary data.</text>
</comment>
<reference evidence="1 2" key="2">
    <citation type="journal article" date="2022" name="Mol. Ecol. Resour.">
        <title>The genomes of chicory, endive, great burdock and yacon provide insights into Asteraceae paleo-polyploidization history and plant inulin production.</title>
        <authorList>
            <person name="Fan W."/>
            <person name="Wang S."/>
            <person name="Wang H."/>
            <person name="Wang A."/>
            <person name="Jiang F."/>
            <person name="Liu H."/>
            <person name="Zhao H."/>
            <person name="Xu D."/>
            <person name="Zhang Y."/>
        </authorList>
    </citation>
    <scope>NUCLEOTIDE SEQUENCE [LARGE SCALE GENOMIC DNA]</scope>
    <source>
        <strain evidence="2">cv. Niubang</strain>
    </source>
</reference>